<dbReference type="Proteomes" id="UP001470230">
    <property type="component" value="Unassembled WGS sequence"/>
</dbReference>
<dbReference type="PANTHER" id="PTHR12411">
    <property type="entry name" value="CYSTEINE PROTEASE FAMILY C1-RELATED"/>
    <property type="match status" value="1"/>
</dbReference>
<dbReference type="EMBL" id="JAPFFF010000005">
    <property type="protein sequence ID" value="KAK8888635.1"/>
    <property type="molecule type" value="Genomic_DNA"/>
</dbReference>
<dbReference type="PRINTS" id="PR00705">
    <property type="entry name" value="PAPAIN"/>
</dbReference>
<protein>
    <recommendedName>
        <fullName evidence="7">Clan CA, family C1, cathepsin L-like cysteine peptidase</fullName>
    </recommendedName>
</protein>
<evidence type="ECO:0008006" key="7">
    <source>
        <dbReference type="Google" id="ProtNLM"/>
    </source>
</evidence>
<dbReference type="Pfam" id="PF08246">
    <property type="entry name" value="Inhibitor_I29"/>
    <property type="match status" value="1"/>
</dbReference>
<dbReference type="Gene3D" id="3.90.70.10">
    <property type="entry name" value="Cysteine proteinases"/>
    <property type="match status" value="1"/>
</dbReference>
<dbReference type="InterPro" id="IPR039417">
    <property type="entry name" value="Peptidase_C1A_papain-like"/>
</dbReference>
<evidence type="ECO:0000259" key="4">
    <source>
        <dbReference type="SMART" id="SM00848"/>
    </source>
</evidence>
<evidence type="ECO:0000256" key="1">
    <source>
        <dbReference type="ARBA" id="ARBA00008455"/>
    </source>
</evidence>
<dbReference type="InterPro" id="IPR013201">
    <property type="entry name" value="Prot_inhib_I29"/>
</dbReference>
<sequence>MFLFLTSFASCAYILQHEEKSFLSWMRSTNQFFTGDEYKLRLGIFLTNSRLVQQHNSAHKKFTVKLNKFAAYTPSEYQALLGFRMILKRYRETRPSRKLSIANFDWREKGVVNNIKDQGQCGSCYAFSAIQAAESANAIATGELPSFSEQNIVDCATIVDFCYGCDGGQIYGAFDHLIKRQKGKFVLESDYPYLGVDGECQFDDLPHVGSISTYVNIIEGDENDLEAKVQIGPVAVAIDASNWSFQLYNSGIYDEPNCISSKLDHGVGCVGYGSEDGTKYWIVRNSWGTSWGENGYIRMIWKDNQCGIASMACIPSV</sequence>
<evidence type="ECO:0000313" key="5">
    <source>
        <dbReference type="EMBL" id="KAK8888635.1"/>
    </source>
</evidence>
<feature type="domain" description="Cathepsin propeptide inhibitor" evidence="4">
    <location>
        <begin position="22"/>
        <end position="77"/>
    </location>
</feature>
<comment type="similarity">
    <text evidence="1">Belongs to the peptidase C1 family.</text>
</comment>
<comment type="caution">
    <text evidence="5">The sequence shown here is derived from an EMBL/GenBank/DDBJ whole genome shotgun (WGS) entry which is preliminary data.</text>
</comment>
<dbReference type="CDD" id="cd02248">
    <property type="entry name" value="Peptidase_C1A"/>
    <property type="match status" value="1"/>
</dbReference>
<dbReference type="PROSITE" id="PS00139">
    <property type="entry name" value="THIOL_PROTEASE_CYS"/>
    <property type="match status" value="1"/>
</dbReference>
<feature type="domain" description="Peptidase C1A papain C-terminal" evidence="3">
    <location>
        <begin position="102"/>
        <end position="316"/>
    </location>
</feature>
<accession>A0ABR2KF70</accession>
<dbReference type="SUPFAM" id="SSF54001">
    <property type="entry name" value="Cysteine proteinases"/>
    <property type="match status" value="1"/>
</dbReference>
<gene>
    <name evidence="5" type="ORF">M9Y10_033367</name>
</gene>
<proteinExistence type="inferred from homology"/>
<evidence type="ECO:0000313" key="6">
    <source>
        <dbReference type="Proteomes" id="UP001470230"/>
    </source>
</evidence>
<dbReference type="SMART" id="SM00645">
    <property type="entry name" value="Pept_C1"/>
    <property type="match status" value="1"/>
</dbReference>
<reference evidence="5 6" key="1">
    <citation type="submission" date="2024-04" db="EMBL/GenBank/DDBJ databases">
        <title>Tritrichomonas musculus Genome.</title>
        <authorList>
            <person name="Alves-Ferreira E."/>
            <person name="Grigg M."/>
            <person name="Lorenzi H."/>
            <person name="Galac M."/>
        </authorList>
    </citation>
    <scope>NUCLEOTIDE SEQUENCE [LARGE SCALE GENOMIC DNA]</scope>
    <source>
        <strain evidence="5 6">EAF2021</strain>
    </source>
</reference>
<dbReference type="InterPro" id="IPR025661">
    <property type="entry name" value="Pept_asp_AS"/>
</dbReference>
<evidence type="ECO:0000259" key="3">
    <source>
        <dbReference type="SMART" id="SM00645"/>
    </source>
</evidence>
<organism evidence="5 6">
    <name type="scientific">Tritrichomonas musculus</name>
    <dbReference type="NCBI Taxonomy" id="1915356"/>
    <lineage>
        <taxon>Eukaryota</taxon>
        <taxon>Metamonada</taxon>
        <taxon>Parabasalia</taxon>
        <taxon>Tritrichomonadida</taxon>
        <taxon>Tritrichomonadidae</taxon>
        <taxon>Tritrichomonas</taxon>
    </lineage>
</organism>
<dbReference type="Pfam" id="PF00112">
    <property type="entry name" value="Peptidase_C1"/>
    <property type="match status" value="1"/>
</dbReference>
<dbReference type="InterPro" id="IPR013128">
    <property type="entry name" value="Peptidase_C1A"/>
</dbReference>
<dbReference type="SMART" id="SM00848">
    <property type="entry name" value="Inhibitor_I29"/>
    <property type="match status" value="1"/>
</dbReference>
<name>A0ABR2KF70_9EUKA</name>
<keyword evidence="2" id="KW-1015">Disulfide bond</keyword>
<evidence type="ECO:0000256" key="2">
    <source>
        <dbReference type="ARBA" id="ARBA00023157"/>
    </source>
</evidence>
<keyword evidence="6" id="KW-1185">Reference proteome</keyword>
<dbReference type="InterPro" id="IPR038765">
    <property type="entry name" value="Papain-like_cys_pep_sf"/>
</dbReference>
<dbReference type="InterPro" id="IPR000169">
    <property type="entry name" value="Pept_cys_AS"/>
</dbReference>
<dbReference type="InterPro" id="IPR000668">
    <property type="entry name" value="Peptidase_C1A_C"/>
</dbReference>
<dbReference type="PROSITE" id="PS00640">
    <property type="entry name" value="THIOL_PROTEASE_ASN"/>
    <property type="match status" value="1"/>
</dbReference>